<proteinExistence type="predicted"/>
<organism evidence="1">
    <name type="scientific">Solanum chacoense</name>
    <name type="common">Chaco potato</name>
    <dbReference type="NCBI Taxonomy" id="4108"/>
    <lineage>
        <taxon>Eukaryota</taxon>
        <taxon>Viridiplantae</taxon>
        <taxon>Streptophyta</taxon>
        <taxon>Embryophyta</taxon>
        <taxon>Tracheophyta</taxon>
        <taxon>Spermatophyta</taxon>
        <taxon>Magnoliopsida</taxon>
        <taxon>eudicotyledons</taxon>
        <taxon>Gunneridae</taxon>
        <taxon>Pentapetalae</taxon>
        <taxon>asterids</taxon>
        <taxon>lamiids</taxon>
        <taxon>Solanales</taxon>
        <taxon>Solanaceae</taxon>
        <taxon>Solanoideae</taxon>
        <taxon>Solaneae</taxon>
        <taxon>Solanum</taxon>
    </lineage>
</organism>
<dbReference type="AlphaFoldDB" id="A0A0V0HK64"/>
<protein>
    <submittedName>
        <fullName evidence="1">Putative ovule protein</fullName>
    </submittedName>
</protein>
<dbReference type="EMBL" id="GEDG01018773">
    <property type="protein sequence ID" value="JAP20503.1"/>
    <property type="molecule type" value="Transcribed_RNA"/>
</dbReference>
<sequence>YSYFYFYSNSYSILIGLYKPIPILIGLYKPIPILTILKGAWYYYIVDRFYKDWCNGKIDELDDFYFDFDFALDDSEFFCLKQFLLTELFISRGRNLSKISKLRKWVGDLK</sequence>
<feature type="non-terminal residue" evidence="1">
    <location>
        <position position="1"/>
    </location>
</feature>
<reference evidence="1" key="1">
    <citation type="submission" date="2015-12" db="EMBL/GenBank/DDBJ databases">
        <title>Gene expression during late stages of embryo sac development: a critical building block for successful pollen-pistil interactions.</title>
        <authorList>
            <person name="Liu Y."/>
            <person name="Joly V."/>
            <person name="Sabar M."/>
            <person name="Matton D.P."/>
        </authorList>
    </citation>
    <scope>NUCLEOTIDE SEQUENCE</scope>
</reference>
<accession>A0A0V0HK64</accession>
<evidence type="ECO:0000313" key="1">
    <source>
        <dbReference type="EMBL" id="JAP20503.1"/>
    </source>
</evidence>
<name>A0A0V0HK64_SOLCH</name>